<dbReference type="InterPro" id="IPR029044">
    <property type="entry name" value="Nucleotide-diphossugar_trans"/>
</dbReference>
<dbReference type="EMBL" id="ACKS01000009">
    <property type="protein sequence ID" value="EFA45501.1"/>
    <property type="molecule type" value="Genomic_DNA"/>
</dbReference>
<dbReference type="eggNOG" id="COG1209">
    <property type="taxonomic scope" value="Bacteria"/>
</dbReference>
<dbReference type="Proteomes" id="UP000003160">
    <property type="component" value="Unassembled WGS sequence"/>
</dbReference>
<evidence type="ECO:0000256" key="1">
    <source>
        <dbReference type="ARBA" id="ARBA00001946"/>
    </source>
</evidence>
<keyword evidence="6 9" id="KW-0479">Metal-binding</keyword>
<evidence type="ECO:0000256" key="3">
    <source>
        <dbReference type="ARBA" id="ARBA00012461"/>
    </source>
</evidence>
<keyword evidence="7 9" id="KW-0460">Magnesium</keyword>
<accession>D1PT07</accession>
<dbReference type="GO" id="GO:0046872">
    <property type="term" value="F:metal ion binding"/>
    <property type="evidence" value="ECO:0007669"/>
    <property type="project" value="UniProtKB-KW"/>
</dbReference>
<dbReference type="PANTHER" id="PTHR43532:SF1">
    <property type="entry name" value="GLUCOSE-1-PHOSPHATE THYMIDYLYLTRANSFERASE 1"/>
    <property type="match status" value="1"/>
</dbReference>
<dbReference type="PANTHER" id="PTHR43532">
    <property type="entry name" value="GLUCOSE-1-PHOSPHATE THYMIDYLYLTRANSFERASE"/>
    <property type="match status" value="1"/>
</dbReference>
<dbReference type="GO" id="GO:0008879">
    <property type="term" value="F:glucose-1-phosphate thymidylyltransferase activity"/>
    <property type="evidence" value="ECO:0007669"/>
    <property type="project" value="UniProtKB-EC"/>
</dbReference>
<evidence type="ECO:0000256" key="4">
    <source>
        <dbReference type="ARBA" id="ARBA00022679"/>
    </source>
</evidence>
<name>D1PT07_9BACT</name>
<dbReference type="Pfam" id="PF00483">
    <property type="entry name" value="NTP_transferase"/>
    <property type="match status" value="1"/>
</dbReference>
<evidence type="ECO:0000256" key="5">
    <source>
        <dbReference type="ARBA" id="ARBA00022695"/>
    </source>
</evidence>
<keyword evidence="5 9" id="KW-0548">Nucleotidyltransferase</keyword>
<evidence type="ECO:0000256" key="7">
    <source>
        <dbReference type="ARBA" id="ARBA00022842"/>
    </source>
</evidence>
<evidence type="ECO:0000313" key="12">
    <source>
        <dbReference type="Proteomes" id="UP000003160"/>
    </source>
</evidence>
<dbReference type="Gene3D" id="3.90.550.10">
    <property type="entry name" value="Spore Coat Polysaccharide Biosynthesis Protein SpsA, Chain A"/>
    <property type="match status" value="1"/>
</dbReference>
<organism evidence="11 12">
    <name type="scientific">Hallella bergensis DSM 17361</name>
    <dbReference type="NCBI Taxonomy" id="585502"/>
    <lineage>
        <taxon>Bacteria</taxon>
        <taxon>Pseudomonadati</taxon>
        <taxon>Bacteroidota</taxon>
        <taxon>Bacteroidia</taxon>
        <taxon>Bacteroidales</taxon>
        <taxon>Prevotellaceae</taxon>
        <taxon>Hallella</taxon>
    </lineage>
</organism>
<evidence type="ECO:0000256" key="9">
    <source>
        <dbReference type="RuleBase" id="RU003706"/>
    </source>
</evidence>
<keyword evidence="12" id="KW-1185">Reference proteome</keyword>
<comment type="caution">
    <text evidence="11">The sequence shown here is derived from an EMBL/GenBank/DDBJ whole genome shotgun (WGS) entry which is preliminary data.</text>
</comment>
<dbReference type="InterPro" id="IPR005907">
    <property type="entry name" value="G1P_thy_trans_s"/>
</dbReference>
<dbReference type="FunFam" id="3.90.550.10:FF:000023">
    <property type="entry name" value="Glucose-1-phosphate thymidylyltransferase"/>
    <property type="match status" value="1"/>
</dbReference>
<dbReference type="HOGENOM" id="CLU_029499_9_0_10"/>
<comment type="cofactor">
    <cofactor evidence="1">
        <name>Mg(2+)</name>
        <dbReference type="ChEBI" id="CHEBI:18420"/>
    </cofactor>
</comment>
<evidence type="ECO:0000313" key="11">
    <source>
        <dbReference type="EMBL" id="EFA45501.1"/>
    </source>
</evidence>
<dbReference type="AlphaFoldDB" id="D1PT07"/>
<sequence>MAPLVSMRACGLIHMNHKTKKMKGIVLAGGSGTRLYPITKGISKQLIPIFDKPMIYYPVSVLMLAGIRDILIISTPHDLLGFKRLLGDGHEFGVRFEYAEQPSPDGLAQAFIIGEEFIGDDSVCLVLGDNIFHGAGFSRFLLESVNTAVYEDQATVFGYYVNDPERYGVAEFDKDGNCLSIEEKPAHPKSNYAVVGLYFYPNSVVEIAKNIKPSARGELEITTVNQEYLAREALKVQTLPRGFAWLDTGTHDSLSEASTFIEVIEKRQGLKIACLEEIAFKQGWIDRAQLIEDATPMAKNEYGKYLLQLAEEESKRQQ</sequence>
<evidence type="ECO:0000256" key="8">
    <source>
        <dbReference type="ARBA" id="ARBA00049336"/>
    </source>
</evidence>
<dbReference type="NCBIfam" id="TIGR01207">
    <property type="entry name" value="rmlA"/>
    <property type="match status" value="1"/>
</dbReference>
<gene>
    <name evidence="11" type="primary">rfbA</name>
    <name evidence="11" type="ORF">HMPREF0645_0092</name>
</gene>
<comment type="similarity">
    <text evidence="2 9">Belongs to the glucose-1-phosphate thymidylyltransferase family.</text>
</comment>
<proteinExistence type="inferred from homology"/>
<keyword evidence="4 9" id="KW-0808">Transferase</keyword>
<feature type="domain" description="Nucleotidyl transferase" evidence="10">
    <location>
        <begin position="23"/>
        <end position="262"/>
    </location>
</feature>
<evidence type="ECO:0000256" key="2">
    <source>
        <dbReference type="ARBA" id="ARBA00010480"/>
    </source>
</evidence>
<dbReference type="CDD" id="cd02538">
    <property type="entry name" value="G1P_TT_short"/>
    <property type="match status" value="1"/>
</dbReference>
<evidence type="ECO:0000259" key="10">
    <source>
        <dbReference type="Pfam" id="PF00483"/>
    </source>
</evidence>
<protein>
    <recommendedName>
        <fullName evidence="3 9">Glucose-1-phosphate thymidylyltransferase</fullName>
        <ecNumber evidence="3 9">2.7.7.24</ecNumber>
    </recommendedName>
</protein>
<reference evidence="11 12" key="1">
    <citation type="submission" date="2009-10" db="EMBL/GenBank/DDBJ databases">
        <authorList>
            <person name="Qin X."/>
            <person name="Bachman B."/>
            <person name="Battles P."/>
            <person name="Bell A."/>
            <person name="Bess C."/>
            <person name="Bickham C."/>
            <person name="Chaboub L."/>
            <person name="Chen D."/>
            <person name="Coyle M."/>
            <person name="Deiros D.R."/>
            <person name="Dinh H."/>
            <person name="Forbes L."/>
            <person name="Fowler G."/>
            <person name="Francisco L."/>
            <person name="Fu Q."/>
            <person name="Gubbala S."/>
            <person name="Hale W."/>
            <person name="Han Y."/>
            <person name="Hemphill L."/>
            <person name="Highlander S.K."/>
            <person name="Hirani K."/>
            <person name="Hogues M."/>
            <person name="Jackson L."/>
            <person name="Jakkamsetti A."/>
            <person name="Javaid M."/>
            <person name="Jiang H."/>
            <person name="Korchina V."/>
            <person name="Kovar C."/>
            <person name="Lara F."/>
            <person name="Lee S."/>
            <person name="Mata R."/>
            <person name="Mathew T."/>
            <person name="Moen C."/>
            <person name="Morales K."/>
            <person name="Munidasa M."/>
            <person name="Nazareth L."/>
            <person name="Ngo R."/>
            <person name="Nguyen L."/>
            <person name="Okwuonu G."/>
            <person name="Ongeri F."/>
            <person name="Patil S."/>
            <person name="Petrosino J."/>
            <person name="Pham C."/>
            <person name="Pham P."/>
            <person name="Pu L.-L."/>
            <person name="Puazo M."/>
            <person name="Raj R."/>
            <person name="Reid J."/>
            <person name="Rouhana J."/>
            <person name="Saada N."/>
            <person name="Shang Y."/>
            <person name="Simmons D."/>
            <person name="Thornton R."/>
            <person name="Warren J."/>
            <person name="Weissenberger G."/>
            <person name="Zhang J."/>
            <person name="Zhang L."/>
            <person name="Zhou C."/>
            <person name="Zhu D."/>
            <person name="Muzny D."/>
            <person name="Worley K."/>
            <person name="Gibbs R."/>
        </authorList>
    </citation>
    <scope>NUCLEOTIDE SEQUENCE [LARGE SCALE GENOMIC DNA]</scope>
    <source>
        <strain evidence="11 12">DSM 17361</strain>
    </source>
</reference>
<dbReference type="InterPro" id="IPR005835">
    <property type="entry name" value="NTP_transferase_dom"/>
</dbReference>
<evidence type="ECO:0000256" key="6">
    <source>
        <dbReference type="ARBA" id="ARBA00022723"/>
    </source>
</evidence>
<dbReference type="SUPFAM" id="SSF53448">
    <property type="entry name" value="Nucleotide-diphospho-sugar transferases"/>
    <property type="match status" value="1"/>
</dbReference>
<dbReference type="EC" id="2.7.7.24" evidence="3 9"/>
<comment type="catalytic activity">
    <reaction evidence="8 9">
        <text>dTTP + alpha-D-glucose 1-phosphate + H(+) = dTDP-alpha-D-glucose + diphosphate</text>
        <dbReference type="Rhea" id="RHEA:15225"/>
        <dbReference type="ChEBI" id="CHEBI:15378"/>
        <dbReference type="ChEBI" id="CHEBI:33019"/>
        <dbReference type="ChEBI" id="CHEBI:37568"/>
        <dbReference type="ChEBI" id="CHEBI:57477"/>
        <dbReference type="ChEBI" id="CHEBI:58601"/>
        <dbReference type="EC" id="2.7.7.24"/>
    </reaction>
</comment>
<comment type="function">
    <text evidence="9">Catalyzes the formation of dTDP-glucose, from dTTP and glucose 1-phosphate, as well as its pyrophosphorolysis.</text>
</comment>